<sequence length="259" mass="28955">MEASLTSRPSRPPLAQSAPRTCATAIGWPRQLPSQLLLPACVTLAGCVVRARKPLKPVRQSRQTTTSIARAARAVSVVVENSARQELADCDAQWMEKLLQERAAEILFNGVERTEPAPEEGLIYLYFPSLDIGPYSSQVRMTCRINLDNPQRAEVQVLEINPGLKNKSTGSVEYQKDLDKLLEANAEIVLRWQDDPRSKGLRIVQQALQRFKYYLPIWFPVPDSVTEAVLRTFITGAIKAGQDEVFRALKKEAEAKQQA</sequence>
<protein>
    <submittedName>
        <fullName evidence="1">Ank3 protein</fullName>
    </submittedName>
</protein>
<evidence type="ECO:0000313" key="2">
    <source>
        <dbReference type="Proteomes" id="UP000649617"/>
    </source>
</evidence>
<organism evidence="1 2">
    <name type="scientific">Symbiodinium pilosum</name>
    <name type="common">Dinoflagellate</name>
    <dbReference type="NCBI Taxonomy" id="2952"/>
    <lineage>
        <taxon>Eukaryota</taxon>
        <taxon>Sar</taxon>
        <taxon>Alveolata</taxon>
        <taxon>Dinophyceae</taxon>
        <taxon>Suessiales</taxon>
        <taxon>Symbiodiniaceae</taxon>
        <taxon>Symbiodinium</taxon>
    </lineage>
</organism>
<evidence type="ECO:0000313" key="1">
    <source>
        <dbReference type="EMBL" id="CAE7764605.1"/>
    </source>
</evidence>
<accession>A0A812Y8K6</accession>
<dbReference type="Proteomes" id="UP000649617">
    <property type="component" value="Unassembled WGS sequence"/>
</dbReference>
<proteinExistence type="predicted"/>
<dbReference type="EMBL" id="CAJNIZ010047245">
    <property type="protein sequence ID" value="CAE7764605.1"/>
    <property type="molecule type" value="Genomic_DNA"/>
</dbReference>
<name>A0A812Y8K6_SYMPI</name>
<gene>
    <name evidence="1" type="primary">Ank3</name>
    <name evidence="1" type="ORF">SPIL2461_LOCUS22389</name>
</gene>
<comment type="caution">
    <text evidence="1">The sequence shown here is derived from an EMBL/GenBank/DDBJ whole genome shotgun (WGS) entry which is preliminary data.</text>
</comment>
<keyword evidence="2" id="KW-1185">Reference proteome</keyword>
<reference evidence="1" key="1">
    <citation type="submission" date="2021-02" db="EMBL/GenBank/DDBJ databases">
        <authorList>
            <person name="Dougan E. K."/>
            <person name="Rhodes N."/>
            <person name="Thang M."/>
            <person name="Chan C."/>
        </authorList>
    </citation>
    <scope>NUCLEOTIDE SEQUENCE</scope>
</reference>
<dbReference type="AlphaFoldDB" id="A0A812Y8K6"/>
<dbReference type="OrthoDB" id="10456591at2759"/>